<organism evidence="1 2">
    <name type="scientific">Leucocoprinus leucothites</name>
    <dbReference type="NCBI Taxonomy" id="201217"/>
    <lineage>
        <taxon>Eukaryota</taxon>
        <taxon>Fungi</taxon>
        <taxon>Dikarya</taxon>
        <taxon>Basidiomycota</taxon>
        <taxon>Agaricomycotina</taxon>
        <taxon>Agaricomycetes</taxon>
        <taxon>Agaricomycetidae</taxon>
        <taxon>Agaricales</taxon>
        <taxon>Agaricineae</taxon>
        <taxon>Agaricaceae</taxon>
        <taxon>Leucocoprinus</taxon>
    </lineage>
</organism>
<dbReference type="OrthoDB" id="3258136at2759"/>
<dbReference type="EMBL" id="JAACJO010000005">
    <property type="protein sequence ID" value="KAF5358413.1"/>
    <property type="molecule type" value="Genomic_DNA"/>
</dbReference>
<dbReference type="Proteomes" id="UP000559027">
    <property type="component" value="Unassembled WGS sequence"/>
</dbReference>
<keyword evidence="2" id="KW-1185">Reference proteome</keyword>
<reference evidence="1 2" key="1">
    <citation type="journal article" date="2020" name="ISME J.">
        <title>Uncovering the hidden diversity of litter-decomposition mechanisms in mushroom-forming fungi.</title>
        <authorList>
            <person name="Floudas D."/>
            <person name="Bentzer J."/>
            <person name="Ahren D."/>
            <person name="Johansson T."/>
            <person name="Persson P."/>
            <person name="Tunlid A."/>
        </authorList>
    </citation>
    <scope>NUCLEOTIDE SEQUENCE [LARGE SCALE GENOMIC DNA]</scope>
    <source>
        <strain evidence="1 2">CBS 146.42</strain>
    </source>
</reference>
<sequence length="307" mass="34227">MLLKFTTTDMFNTLLIDVASGERTYEINTVSVSGPLEKSRPLLEPLSSSKTAAPSEEFFPAKEYYATPEPHDPSVSYRQTEIRDASGTVVAEVQWEGRHPHITIDGQKVGGLNDLFGASTVRFMPKILAIPTKYDPDYVWTATADSLTLVDYATDEIKGTFHQNALRFPAALKSSKPRLSIQTQLPAPPQPSLSPLSPKTLLKSSSRIFSSSPSSPPPSPTFETTFKGAAVKSTFVPTHVPGFGSNYLEFDPHPETTEVEIILSFLIMEILRRGRFNLTPYTFDNPTIWQLKEARDIFLRRMRRNTA</sequence>
<dbReference type="AlphaFoldDB" id="A0A8H5G4Y2"/>
<name>A0A8H5G4Y2_9AGAR</name>
<evidence type="ECO:0000313" key="2">
    <source>
        <dbReference type="Proteomes" id="UP000559027"/>
    </source>
</evidence>
<protein>
    <submittedName>
        <fullName evidence="1">Uncharacterized protein</fullName>
    </submittedName>
</protein>
<gene>
    <name evidence="1" type="ORF">D9756_001295</name>
</gene>
<evidence type="ECO:0000313" key="1">
    <source>
        <dbReference type="EMBL" id="KAF5358413.1"/>
    </source>
</evidence>
<proteinExistence type="predicted"/>
<comment type="caution">
    <text evidence="1">The sequence shown here is derived from an EMBL/GenBank/DDBJ whole genome shotgun (WGS) entry which is preliminary data.</text>
</comment>
<accession>A0A8H5G4Y2</accession>